<evidence type="ECO:0000313" key="1">
    <source>
        <dbReference type="EMBL" id="WNQ10591.1"/>
    </source>
</evidence>
<sequence length="69" mass="8135">MASTRKLVTNQDLKEAMDRGFSIRVFQNDLVVGHRGRIIRFDDQTVYIQYGVSEFTYHDRDECEFFGVI</sequence>
<name>A0AA96LEG9_9BACL</name>
<organism evidence="1 2">
    <name type="scientific">Paenibacillus aurantius</name>
    <dbReference type="NCBI Taxonomy" id="2918900"/>
    <lineage>
        <taxon>Bacteria</taxon>
        <taxon>Bacillati</taxon>
        <taxon>Bacillota</taxon>
        <taxon>Bacilli</taxon>
        <taxon>Bacillales</taxon>
        <taxon>Paenibacillaceae</taxon>
        <taxon>Paenibacillus</taxon>
    </lineage>
</organism>
<gene>
    <name evidence="1" type="ORF">MJA45_23700</name>
</gene>
<dbReference type="AlphaFoldDB" id="A0AA96LEG9"/>
<dbReference type="Proteomes" id="UP001305702">
    <property type="component" value="Chromosome"/>
</dbReference>
<dbReference type="KEGG" id="paun:MJA45_23700"/>
<reference evidence="1 2" key="1">
    <citation type="submission" date="2022-02" db="EMBL/GenBank/DDBJ databases">
        <title>Paenibacillus sp. MBLB1776 Whole Genome Shotgun Sequencing.</title>
        <authorList>
            <person name="Hwang C.Y."/>
            <person name="Cho E.-S."/>
            <person name="Seo M.-J."/>
        </authorList>
    </citation>
    <scope>NUCLEOTIDE SEQUENCE [LARGE SCALE GENOMIC DNA]</scope>
    <source>
        <strain evidence="1 2">MBLB1776</strain>
    </source>
</reference>
<proteinExistence type="predicted"/>
<evidence type="ECO:0000313" key="2">
    <source>
        <dbReference type="Proteomes" id="UP001305702"/>
    </source>
</evidence>
<keyword evidence="2" id="KW-1185">Reference proteome</keyword>
<dbReference type="EMBL" id="CP130318">
    <property type="protein sequence ID" value="WNQ10591.1"/>
    <property type="molecule type" value="Genomic_DNA"/>
</dbReference>
<dbReference type="RefSeq" id="WP_315604365.1">
    <property type="nucleotide sequence ID" value="NZ_CP130318.1"/>
</dbReference>
<protein>
    <submittedName>
        <fullName evidence="1">Uncharacterized protein</fullName>
    </submittedName>
</protein>
<accession>A0AA96LEG9</accession>